<sequence length="338" mass="37045">MASHPKSVFLVGPGFVGLPIIGLLLAANYQVTTMVRNKDQAAALEKKGVKTLHGTLDDHDLLTAQAAQHAITINTASSDHVPSTLAINAGLRQRVAKSLPTILIHTSGTGVLVDNAKGAYKTDRVYRDDNPAEIDALPDTAFHRDVDLEIVKAAKEFGDKAKLAIILPPTIHGFNPENKRLSMAVPKMMRFALKHGFTGHIGAGANIWNTVHVNDLARAYSLLLSDLTSPSPSLNVLENPYFFTEDGYIYSWKEVAERIGNVLFRLGKIESPGPRVLSEEHYADLLGPITEMALGSNSICRAVRLRKLGWVPREKGIWKSFEEDEVEYLISSYEAEGK</sequence>
<dbReference type="InterPro" id="IPR036291">
    <property type="entry name" value="NAD(P)-bd_dom_sf"/>
</dbReference>
<keyword evidence="3" id="KW-1185">Reference proteome</keyword>
<dbReference type="InterPro" id="IPR016040">
    <property type="entry name" value="NAD(P)-bd_dom"/>
</dbReference>
<gene>
    <name evidence="2" type="ORF">CC80DRAFT_120920</name>
</gene>
<dbReference type="Proteomes" id="UP000800035">
    <property type="component" value="Unassembled WGS sequence"/>
</dbReference>
<reference evidence="2" key="1">
    <citation type="journal article" date="2020" name="Stud. Mycol.">
        <title>101 Dothideomycetes genomes: a test case for predicting lifestyles and emergence of pathogens.</title>
        <authorList>
            <person name="Haridas S."/>
            <person name="Albert R."/>
            <person name="Binder M."/>
            <person name="Bloem J."/>
            <person name="Labutti K."/>
            <person name="Salamov A."/>
            <person name="Andreopoulos B."/>
            <person name="Baker S."/>
            <person name="Barry K."/>
            <person name="Bills G."/>
            <person name="Bluhm B."/>
            <person name="Cannon C."/>
            <person name="Castanera R."/>
            <person name="Culley D."/>
            <person name="Daum C."/>
            <person name="Ezra D."/>
            <person name="Gonzalez J."/>
            <person name="Henrissat B."/>
            <person name="Kuo A."/>
            <person name="Liang C."/>
            <person name="Lipzen A."/>
            <person name="Lutzoni F."/>
            <person name="Magnuson J."/>
            <person name="Mondo S."/>
            <person name="Nolan M."/>
            <person name="Ohm R."/>
            <person name="Pangilinan J."/>
            <person name="Park H.-J."/>
            <person name="Ramirez L."/>
            <person name="Alfaro M."/>
            <person name="Sun H."/>
            <person name="Tritt A."/>
            <person name="Yoshinaga Y."/>
            <person name="Zwiers L.-H."/>
            <person name="Turgeon B."/>
            <person name="Goodwin S."/>
            <person name="Spatafora J."/>
            <person name="Crous P."/>
            <person name="Grigoriev I."/>
        </authorList>
    </citation>
    <scope>NUCLEOTIDE SEQUENCE</scope>
    <source>
        <strain evidence="2">CBS 675.92</strain>
    </source>
</reference>
<evidence type="ECO:0000259" key="1">
    <source>
        <dbReference type="Pfam" id="PF13460"/>
    </source>
</evidence>
<dbReference type="PANTHER" id="PTHR48079">
    <property type="entry name" value="PROTEIN YEEZ"/>
    <property type="match status" value="1"/>
</dbReference>
<evidence type="ECO:0000313" key="2">
    <source>
        <dbReference type="EMBL" id="KAF1954558.1"/>
    </source>
</evidence>
<dbReference type="PANTHER" id="PTHR48079:SF6">
    <property type="entry name" value="NAD(P)-BINDING DOMAIN-CONTAINING PROTEIN-RELATED"/>
    <property type="match status" value="1"/>
</dbReference>
<dbReference type="Gene3D" id="3.40.50.720">
    <property type="entry name" value="NAD(P)-binding Rossmann-like Domain"/>
    <property type="match status" value="1"/>
</dbReference>
<dbReference type="InterPro" id="IPR051783">
    <property type="entry name" value="NAD(P)-dependent_oxidoreduct"/>
</dbReference>
<proteinExistence type="predicted"/>
<dbReference type="EMBL" id="ML976998">
    <property type="protein sequence ID" value="KAF1954558.1"/>
    <property type="molecule type" value="Genomic_DNA"/>
</dbReference>
<dbReference type="OrthoDB" id="2130169at2759"/>
<organism evidence="2 3">
    <name type="scientific">Byssothecium circinans</name>
    <dbReference type="NCBI Taxonomy" id="147558"/>
    <lineage>
        <taxon>Eukaryota</taxon>
        <taxon>Fungi</taxon>
        <taxon>Dikarya</taxon>
        <taxon>Ascomycota</taxon>
        <taxon>Pezizomycotina</taxon>
        <taxon>Dothideomycetes</taxon>
        <taxon>Pleosporomycetidae</taxon>
        <taxon>Pleosporales</taxon>
        <taxon>Massarineae</taxon>
        <taxon>Massarinaceae</taxon>
        <taxon>Byssothecium</taxon>
    </lineage>
</organism>
<dbReference type="AlphaFoldDB" id="A0A6A5TQ40"/>
<dbReference type="GO" id="GO:0004029">
    <property type="term" value="F:aldehyde dehydrogenase (NAD+) activity"/>
    <property type="evidence" value="ECO:0007669"/>
    <property type="project" value="TreeGrafter"/>
</dbReference>
<accession>A0A6A5TQ40</accession>
<dbReference type="SUPFAM" id="SSF51735">
    <property type="entry name" value="NAD(P)-binding Rossmann-fold domains"/>
    <property type="match status" value="1"/>
</dbReference>
<protein>
    <submittedName>
        <fullName evidence="2">NAD(P)-binding protein</fullName>
    </submittedName>
</protein>
<name>A0A6A5TQ40_9PLEO</name>
<feature type="domain" description="NAD(P)-binding" evidence="1">
    <location>
        <begin position="14"/>
        <end position="87"/>
    </location>
</feature>
<dbReference type="Pfam" id="PF13460">
    <property type="entry name" value="NAD_binding_10"/>
    <property type="match status" value="1"/>
</dbReference>
<evidence type="ECO:0000313" key="3">
    <source>
        <dbReference type="Proteomes" id="UP000800035"/>
    </source>
</evidence>
<dbReference type="GO" id="GO:0005737">
    <property type="term" value="C:cytoplasm"/>
    <property type="evidence" value="ECO:0007669"/>
    <property type="project" value="TreeGrafter"/>
</dbReference>